<reference evidence="2" key="1">
    <citation type="journal article" date="2023" name="Mol. Phylogenet. Evol.">
        <title>Genome-scale phylogeny and comparative genomics of the fungal order Sordariales.</title>
        <authorList>
            <person name="Hensen N."/>
            <person name="Bonometti L."/>
            <person name="Westerberg I."/>
            <person name="Brannstrom I.O."/>
            <person name="Guillou S."/>
            <person name="Cros-Aarteil S."/>
            <person name="Calhoun S."/>
            <person name="Haridas S."/>
            <person name="Kuo A."/>
            <person name="Mondo S."/>
            <person name="Pangilinan J."/>
            <person name="Riley R."/>
            <person name="LaButti K."/>
            <person name="Andreopoulos B."/>
            <person name="Lipzen A."/>
            <person name="Chen C."/>
            <person name="Yan M."/>
            <person name="Daum C."/>
            <person name="Ng V."/>
            <person name="Clum A."/>
            <person name="Steindorff A."/>
            <person name="Ohm R.A."/>
            <person name="Martin F."/>
            <person name="Silar P."/>
            <person name="Natvig D.O."/>
            <person name="Lalanne C."/>
            <person name="Gautier V."/>
            <person name="Ament-Velasquez S.L."/>
            <person name="Kruys A."/>
            <person name="Hutchinson M.I."/>
            <person name="Powell A.J."/>
            <person name="Barry K."/>
            <person name="Miller A.N."/>
            <person name="Grigoriev I.V."/>
            <person name="Debuchy R."/>
            <person name="Gladieux P."/>
            <person name="Hiltunen Thoren M."/>
            <person name="Johannesson H."/>
        </authorList>
    </citation>
    <scope>NUCLEOTIDE SEQUENCE</scope>
    <source>
        <strain evidence="2">PSN293</strain>
    </source>
</reference>
<feature type="region of interest" description="Disordered" evidence="1">
    <location>
        <begin position="80"/>
        <end position="102"/>
    </location>
</feature>
<reference evidence="2" key="2">
    <citation type="submission" date="2023-05" db="EMBL/GenBank/DDBJ databases">
        <authorList>
            <consortium name="Lawrence Berkeley National Laboratory"/>
            <person name="Steindorff A."/>
            <person name="Hensen N."/>
            <person name="Bonometti L."/>
            <person name="Westerberg I."/>
            <person name="Brannstrom I.O."/>
            <person name="Guillou S."/>
            <person name="Cros-Aarteil S."/>
            <person name="Calhoun S."/>
            <person name="Haridas S."/>
            <person name="Kuo A."/>
            <person name="Mondo S."/>
            <person name="Pangilinan J."/>
            <person name="Riley R."/>
            <person name="Labutti K."/>
            <person name="Andreopoulos B."/>
            <person name="Lipzen A."/>
            <person name="Chen C."/>
            <person name="Yanf M."/>
            <person name="Daum C."/>
            <person name="Ng V."/>
            <person name="Clum A."/>
            <person name="Ohm R."/>
            <person name="Martin F."/>
            <person name="Silar P."/>
            <person name="Natvig D."/>
            <person name="Lalanne C."/>
            <person name="Gautier V."/>
            <person name="Ament-Velasquez S.L."/>
            <person name="Kruys A."/>
            <person name="Hutchinson M.I."/>
            <person name="Powell A.J."/>
            <person name="Barry K."/>
            <person name="Miller A.N."/>
            <person name="Grigoriev I.V."/>
            <person name="Debuchy R."/>
            <person name="Gladieux P."/>
            <person name="Thoren M.H."/>
            <person name="Johannesson H."/>
        </authorList>
    </citation>
    <scope>NUCLEOTIDE SEQUENCE</scope>
    <source>
        <strain evidence="2">PSN293</strain>
    </source>
</reference>
<evidence type="ECO:0000313" key="2">
    <source>
        <dbReference type="EMBL" id="KAK4206008.1"/>
    </source>
</evidence>
<evidence type="ECO:0000256" key="1">
    <source>
        <dbReference type="SAM" id="MobiDB-lite"/>
    </source>
</evidence>
<feature type="non-terminal residue" evidence="2">
    <location>
        <position position="1"/>
    </location>
</feature>
<comment type="caution">
    <text evidence="2">The sequence shown here is derived from an EMBL/GenBank/DDBJ whole genome shotgun (WGS) entry which is preliminary data.</text>
</comment>
<dbReference type="EMBL" id="MU858554">
    <property type="protein sequence ID" value="KAK4206008.1"/>
    <property type="molecule type" value="Genomic_DNA"/>
</dbReference>
<evidence type="ECO:0000313" key="3">
    <source>
        <dbReference type="Proteomes" id="UP001301769"/>
    </source>
</evidence>
<accession>A0AAN6XSY6</accession>
<name>A0AAN6XSY6_9PEZI</name>
<dbReference type="Proteomes" id="UP001301769">
    <property type="component" value="Unassembled WGS sequence"/>
</dbReference>
<organism evidence="2 3">
    <name type="scientific">Rhypophila decipiens</name>
    <dbReference type="NCBI Taxonomy" id="261697"/>
    <lineage>
        <taxon>Eukaryota</taxon>
        <taxon>Fungi</taxon>
        <taxon>Dikarya</taxon>
        <taxon>Ascomycota</taxon>
        <taxon>Pezizomycotina</taxon>
        <taxon>Sordariomycetes</taxon>
        <taxon>Sordariomycetidae</taxon>
        <taxon>Sordariales</taxon>
        <taxon>Naviculisporaceae</taxon>
        <taxon>Rhypophila</taxon>
    </lineage>
</organism>
<sequence>RTPLLSTATKRPADALFTPKKGRDIIEQMGDVGRQQRVLARKAGQVIDRLAAENASLRASIAKLATDLEACKPHIKKKVKENPNDITATNDQSAEVGAQLEA</sequence>
<feature type="compositionally biased region" description="Polar residues" evidence="1">
    <location>
        <begin position="84"/>
        <end position="93"/>
    </location>
</feature>
<protein>
    <submittedName>
        <fullName evidence="2">Uncharacterized protein</fullName>
    </submittedName>
</protein>
<gene>
    <name evidence="2" type="ORF">QBC37DRAFT_239918</name>
</gene>
<feature type="non-terminal residue" evidence="2">
    <location>
        <position position="102"/>
    </location>
</feature>
<keyword evidence="3" id="KW-1185">Reference proteome</keyword>
<dbReference type="AlphaFoldDB" id="A0AAN6XSY6"/>
<proteinExistence type="predicted"/>